<sequence length="82" mass="9587">MQRGNRLPFKPLLNIGGLYKQSLKALQKGELEKALCLQFKAFNQHEKIILEWLRMQEIIRWLELDSELRSVGSNYPDSVEGE</sequence>
<comment type="caution">
    <text evidence="1">The sequence shown here is derived from an EMBL/GenBank/DDBJ whole genome shotgun (WGS) entry which is preliminary data.</text>
</comment>
<name>A0A8J7L3P4_9CYAN</name>
<dbReference type="EMBL" id="JAECZB010000051">
    <property type="protein sequence ID" value="MBH8554006.1"/>
    <property type="molecule type" value="Genomic_DNA"/>
</dbReference>
<accession>A0A8J7L3P4</accession>
<proteinExistence type="predicted"/>
<protein>
    <submittedName>
        <fullName evidence="1">Uncharacterized protein</fullName>
    </submittedName>
</protein>
<gene>
    <name evidence="1" type="ORF">I8751_16845</name>
</gene>
<evidence type="ECO:0000313" key="1">
    <source>
        <dbReference type="EMBL" id="MBH8554006.1"/>
    </source>
</evidence>
<keyword evidence="2" id="KW-1185">Reference proteome</keyword>
<dbReference type="Proteomes" id="UP000599391">
    <property type="component" value="Unassembled WGS sequence"/>
</dbReference>
<organism evidence="1 2">
    <name type="scientific">Atlanticothrix silvestris CENA357</name>
    <dbReference type="NCBI Taxonomy" id="1725252"/>
    <lineage>
        <taxon>Bacteria</taxon>
        <taxon>Bacillati</taxon>
        <taxon>Cyanobacteriota</taxon>
        <taxon>Cyanophyceae</taxon>
        <taxon>Nostocales</taxon>
        <taxon>Nodulariaceae</taxon>
        <taxon>Atlanticothrix</taxon>
        <taxon>Atlanticothrix silvestris</taxon>
    </lineage>
</organism>
<evidence type="ECO:0000313" key="2">
    <source>
        <dbReference type="Proteomes" id="UP000599391"/>
    </source>
</evidence>
<dbReference type="AlphaFoldDB" id="A0A8J7L3P4"/>
<dbReference type="RefSeq" id="WP_214440270.1">
    <property type="nucleotide sequence ID" value="NZ_JAECZB010000051.1"/>
</dbReference>
<reference evidence="1 2" key="1">
    <citation type="journal article" date="2021" name="Int. J. Syst. Evol. Microbiol.">
        <title>Amazonocrinis nigriterrae gen. nov., sp. nov., Atlanticothrix silvestris gen. nov., sp. nov. and Dendronalium phyllosphericum gen. nov., sp. nov., nostocacean cyanobacteria from Brazilian environments.</title>
        <authorList>
            <person name="Alvarenga D.O."/>
            <person name="Andreote A.P.D."/>
            <person name="Branco L.H.Z."/>
            <person name="Delbaje E."/>
            <person name="Cruz R.B."/>
            <person name="Varani A.M."/>
            <person name="Fiore M.F."/>
        </authorList>
    </citation>
    <scope>NUCLEOTIDE SEQUENCE [LARGE SCALE GENOMIC DNA]</scope>
    <source>
        <strain evidence="1 2">CENA357</strain>
    </source>
</reference>